<feature type="compositionally biased region" description="Low complexity" evidence="16">
    <location>
        <begin position="439"/>
        <end position="450"/>
    </location>
</feature>
<feature type="region of interest" description="Disordered" evidence="16">
    <location>
        <begin position="65"/>
        <end position="173"/>
    </location>
</feature>
<dbReference type="InterPro" id="IPR001478">
    <property type="entry name" value="PDZ"/>
</dbReference>
<evidence type="ECO:0000256" key="10">
    <source>
        <dbReference type="ARBA" id="ARBA00022840"/>
    </source>
</evidence>
<feature type="compositionally biased region" description="Basic and acidic residues" evidence="16">
    <location>
        <begin position="514"/>
        <end position="528"/>
    </location>
</feature>
<dbReference type="EMBL" id="JARAKH010000040">
    <property type="protein sequence ID" value="KAK8381597.1"/>
    <property type="molecule type" value="Genomic_DNA"/>
</dbReference>
<dbReference type="FunFam" id="2.30.42.10:FF:000088">
    <property type="entry name" value="MAGUK p55 subfamily member 5"/>
    <property type="match status" value="1"/>
</dbReference>
<gene>
    <name evidence="21" type="ORF">O3P69_018585</name>
</gene>
<dbReference type="InterPro" id="IPR036892">
    <property type="entry name" value="L27_dom_sf"/>
</dbReference>
<dbReference type="PROSITE" id="PS00856">
    <property type="entry name" value="GUANYLATE_KINASE_1"/>
    <property type="match status" value="1"/>
</dbReference>
<dbReference type="PROSITE" id="PS51022">
    <property type="entry name" value="L27"/>
    <property type="match status" value="2"/>
</dbReference>
<dbReference type="Gene3D" id="1.20.1270.460">
    <property type="match status" value="1"/>
</dbReference>
<dbReference type="GO" id="GO:0005923">
    <property type="term" value="C:bicellular tight junction"/>
    <property type="evidence" value="ECO:0007669"/>
    <property type="project" value="UniProtKB-SubCell"/>
</dbReference>
<dbReference type="CDD" id="cd12036">
    <property type="entry name" value="SH3_MPP5"/>
    <property type="match status" value="1"/>
</dbReference>
<evidence type="ECO:0000256" key="13">
    <source>
        <dbReference type="ARBA" id="ARBA00024392"/>
    </source>
</evidence>
<dbReference type="Gene3D" id="2.30.42.10">
    <property type="match status" value="2"/>
</dbReference>
<proteinExistence type="inferred from homology"/>
<dbReference type="Pfam" id="PF00595">
    <property type="entry name" value="PDZ"/>
    <property type="match status" value="2"/>
</dbReference>
<dbReference type="Pfam" id="PF00625">
    <property type="entry name" value="Guanylate_kin"/>
    <property type="match status" value="1"/>
</dbReference>
<feature type="compositionally biased region" description="Polar residues" evidence="16">
    <location>
        <begin position="756"/>
        <end position="770"/>
    </location>
</feature>
<dbReference type="PROSITE" id="PS50052">
    <property type="entry name" value="GUANYLATE_KINASE_2"/>
    <property type="match status" value="1"/>
</dbReference>
<evidence type="ECO:0000313" key="22">
    <source>
        <dbReference type="Proteomes" id="UP001487740"/>
    </source>
</evidence>
<dbReference type="GO" id="GO:0005524">
    <property type="term" value="F:ATP binding"/>
    <property type="evidence" value="ECO:0007669"/>
    <property type="project" value="UniProtKB-KW"/>
</dbReference>
<dbReference type="InterPro" id="IPR001452">
    <property type="entry name" value="SH3_domain"/>
</dbReference>
<dbReference type="InterPro" id="IPR008145">
    <property type="entry name" value="GK/Ca_channel_bsu"/>
</dbReference>
<dbReference type="CDD" id="cd06798">
    <property type="entry name" value="PDZ_MPP5-like"/>
    <property type="match status" value="1"/>
</dbReference>
<feature type="region of interest" description="Disordered" evidence="16">
    <location>
        <begin position="1"/>
        <end position="51"/>
    </location>
</feature>
<evidence type="ECO:0000256" key="9">
    <source>
        <dbReference type="ARBA" id="ARBA00022741"/>
    </source>
</evidence>
<reference evidence="21 22" key="1">
    <citation type="submission" date="2023-03" db="EMBL/GenBank/DDBJ databases">
        <title>High-quality genome of Scylla paramamosain provides insights in environmental adaptation.</title>
        <authorList>
            <person name="Zhang L."/>
        </authorList>
    </citation>
    <scope>NUCLEOTIDE SEQUENCE [LARGE SCALE GENOMIC DNA]</scope>
    <source>
        <strain evidence="21">LZ_2023a</strain>
        <tissue evidence="21">Muscle</tissue>
    </source>
</reference>
<dbReference type="Gene3D" id="2.30.30.40">
    <property type="entry name" value="SH3 Domains"/>
    <property type="match status" value="1"/>
</dbReference>
<dbReference type="SUPFAM" id="SSF101288">
    <property type="entry name" value="L27 domain"/>
    <property type="match status" value="1"/>
</dbReference>
<feature type="compositionally biased region" description="Acidic residues" evidence="16">
    <location>
        <begin position="530"/>
        <end position="544"/>
    </location>
</feature>
<evidence type="ECO:0000256" key="15">
    <source>
        <dbReference type="PROSITE-ProRule" id="PRU00192"/>
    </source>
</evidence>
<feature type="region of interest" description="Disordered" evidence="16">
    <location>
        <begin position="371"/>
        <end position="406"/>
    </location>
</feature>
<protein>
    <recommendedName>
        <fullName evidence="13">Protein PALS1</fullName>
    </recommendedName>
    <alternativeName>
        <fullName evidence="14">Protein associated with Lin-7 1</fullName>
    </alternativeName>
</protein>
<evidence type="ECO:0000256" key="6">
    <source>
        <dbReference type="ARBA" id="ARBA00022443"/>
    </source>
</evidence>
<evidence type="ECO:0000256" key="7">
    <source>
        <dbReference type="ARBA" id="ARBA00022475"/>
    </source>
</evidence>
<feature type="domain" description="L27" evidence="20">
    <location>
        <begin position="952"/>
        <end position="1008"/>
    </location>
</feature>
<keyword evidence="10" id="KW-0067">ATP-binding</keyword>
<dbReference type="Pfam" id="PF09060">
    <property type="entry name" value="L27_N"/>
    <property type="match status" value="1"/>
</dbReference>
<dbReference type="Pfam" id="PF02828">
    <property type="entry name" value="L27"/>
    <property type="match status" value="1"/>
</dbReference>
<dbReference type="CDD" id="cd00071">
    <property type="entry name" value="GMPK"/>
    <property type="match status" value="1"/>
</dbReference>
<dbReference type="PROSITE" id="PS50002">
    <property type="entry name" value="SH3"/>
    <property type="match status" value="1"/>
</dbReference>
<evidence type="ECO:0000256" key="2">
    <source>
        <dbReference type="ARBA" id="ARBA00004221"/>
    </source>
</evidence>
<feature type="compositionally biased region" description="Basic and acidic residues" evidence="16">
    <location>
        <begin position="547"/>
        <end position="559"/>
    </location>
</feature>
<dbReference type="InterPro" id="IPR036034">
    <property type="entry name" value="PDZ_sf"/>
</dbReference>
<name>A0AAW0T2Y8_SCYPA</name>
<dbReference type="SMART" id="SM00326">
    <property type="entry name" value="SH3"/>
    <property type="match status" value="1"/>
</dbReference>
<feature type="region of interest" description="Disordered" evidence="16">
    <location>
        <begin position="422"/>
        <end position="804"/>
    </location>
</feature>
<feature type="compositionally biased region" description="Low complexity" evidence="16">
    <location>
        <begin position="788"/>
        <end position="798"/>
    </location>
</feature>
<dbReference type="InterPro" id="IPR036028">
    <property type="entry name" value="SH3-like_dom_sf"/>
</dbReference>
<dbReference type="InterPro" id="IPR015145">
    <property type="entry name" value="L27_N"/>
</dbReference>
<dbReference type="SUPFAM" id="SSF50044">
    <property type="entry name" value="SH3-domain"/>
    <property type="match status" value="1"/>
</dbReference>
<dbReference type="Gene3D" id="1.10.287.650">
    <property type="entry name" value="L27 domain"/>
    <property type="match status" value="1"/>
</dbReference>
<evidence type="ECO:0000259" key="18">
    <source>
        <dbReference type="PROSITE" id="PS50052"/>
    </source>
</evidence>
<dbReference type="SMART" id="SM00569">
    <property type="entry name" value="L27"/>
    <property type="match status" value="2"/>
</dbReference>
<dbReference type="Gene3D" id="3.40.50.300">
    <property type="entry name" value="P-loop containing nucleotide triphosphate hydrolases"/>
    <property type="match status" value="1"/>
</dbReference>
<evidence type="ECO:0000259" key="19">
    <source>
        <dbReference type="PROSITE" id="PS50106"/>
    </source>
</evidence>
<keyword evidence="22" id="KW-1185">Reference proteome</keyword>
<evidence type="ECO:0000259" key="17">
    <source>
        <dbReference type="PROSITE" id="PS50002"/>
    </source>
</evidence>
<dbReference type="SUPFAM" id="SSF52540">
    <property type="entry name" value="P-loop containing nucleoside triphosphate hydrolases"/>
    <property type="match status" value="1"/>
</dbReference>
<evidence type="ECO:0000256" key="14">
    <source>
        <dbReference type="ARBA" id="ARBA00031033"/>
    </source>
</evidence>
<dbReference type="InterPro" id="IPR035601">
    <property type="entry name" value="MPP5_SH3"/>
</dbReference>
<dbReference type="GO" id="GO:0016324">
    <property type="term" value="C:apical plasma membrane"/>
    <property type="evidence" value="ECO:0007669"/>
    <property type="project" value="UniProtKB-SubCell"/>
</dbReference>
<evidence type="ECO:0000313" key="21">
    <source>
        <dbReference type="EMBL" id="KAK8381597.1"/>
    </source>
</evidence>
<feature type="domain" description="L27" evidence="20">
    <location>
        <begin position="891"/>
        <end position="950"/>
    </location>
</feature>
<evidence type="ECO:0000256" key="5">
    <source>
        <dbReference type="ARBA" id="ARBA00022427"/>
    </source>
</evidence>
<keyword evidence="7" id="KW-1003">Cell membrane</keyword>
<feature type="compositionally biased region" description="Low complexity" evidence="16">
    <location>
        <begin position="621"/>
        <end position="630"/>
    </location>
</feature>
<dbReference type="Proteomes" id="UP001487740">
    <property type="component" value="Unassembled WGS sequence"/>
</dbReference>
<evidence type="ECO:0000256" key="3">
    <source>
        <dbReference type="ARBA" id="ARBA00004435"/>
    </source>
</evidence>
<feature type="domain" description="PDZ" evidence="19">
    <location>
        <begin position="1027"/>
        <end position="1109"/>
    </location>
</feature>
<accession>A0AAW0T2Y8</accession>
<evidence type="ECO:0000256" key="12">
    <source>
        <dbReference type="ARBA" id="ARBA00023136"/>
    </source>
</evidence>
<dbReference type="InterPro" id="IPR014775">
    <property type="entry name" value="L27_C"/>
</dbReference>
<feature type="domain" description="PDZ" evidence="19">
    <location>
        <begin position="240"/>
        <end position="308"/>
    </location>
</feature>
<dbReference type="CDD" id="cd00136">
    <property type="entry name" value="PDZ_canonical"/>
    <property type="match status" value="1"/>
</dbReference>
<keyword evidence="6 15" id="KW-0728">SH3 domain</keyword>
<feature type="compositionally biased region" description="Polar residues" evidence="16">
    <location>
        <begin position="66"/>
        <end position="77"/>
    </location>
</feature>
<evidence type="ECO:0000259" key="20">
    <source>
        <dbReference type="PROSITE" id="PS51022"/>
    </source>
</evidence>
<dbReference type="PANTHER" id="PTHR23122">
    <property type="entry name" value="MEMBRANE-ASSOCIATED GUANYLATE KINASE MAGUK"/>
    <property type="match status" value="1"/>
</dbReference>
<feature type="compositionally biased region" description="Basic and acidic residues" evidence="16">
    <location>
        <begin position="584"/>
        <end position="610"/>
    </location>
</feature>
<dbReference type="InterPro" id="IPR050716">
    <property type="entry name" value="MAGUK"/>
</dbReference>
<comment type="subcellular location">
    <subcellularLocation>
        <location evidence="2">Apical cell membrane</location>
    </subcellularLocation>
    <subcellularLocation>
        <location evidence="3">Cell junction</location>
        <location evidence="3">Tight junction</location>
    </subcellularLocation>
    <subcellularLocation>
        <location evidence="1">Cell membrane</location>
        <topology evidence="1">Peripheral membrane protein</topology>
    </subcellularLocation>
</comment>
<evidence type="ECO:0000256" key="1">
    <source>
        <dbReference type="ARBA" id="ARBA00004202"/>
    </source>
</evidence>
<keyword evidence="11" id="KW-0965">Cell junction</keyword>
<dbReference type="SUPFAM" id="SSF50156">
    <property type="entry name" value="PDZ domain-like"/>
    <property type="match status" value="2"/>
</dbReference>
<dbReference type="InterPro" id="IPR004172">
    <property type="entry name" value="L27_dom"/>
</dbReference>
<sequence>MATTEDWNPRSLSSFSTFGGGQGSPPLNGMNGHANGTVHVNGTNGVGGGGLGVGGVSVKVAGGKTNGATTVTVNGSTPPDILDSPDVIAHCRKNAAPVPPSPTPSATHSQPPPLTKPQNNHSPALTKPNVAPNKPCLAQTKPAPAYKPNIMQNKPAKPNKPTLITNNPEAAAHAPKPLGMPVAPPSVEGIVRPRHYHSKSLVGDEREEAVLAPKHAHSRSLVDSAELLPPKSPDGLPVAEVHLFLGPADRRFGFSVVGGRDEGFPPRIDEIAKGSPADKADLEVGDEILEVNGKSLEDATHTEVISHIHQCIRSRTICLRVKRRTGNKLAVDLAASSNVQDAFVIAVEQQARERLERLSALKKIKPVDMTKLSSQLEPHKSVVSVGSSGAHPGPGGRSPAHSAAEQRDDVNGVLDNSPIYVTSVPSLTSEQPRPRSRSRSSTPNRTSPSPRRTHSARGSRETPPSPLTPSPRKEAPTLKAAESPSGERSSRRSSRRRSARLTNGHHGAAEAEAEANKSGDELELKQYLDDTLDDTEDLDQDEPPDTQCDRTESDDKVDSEGACLSESGDSLPGTPEKAYGITRSESRRSSSRGSRRERASPREVLLDKEPLPPPPPDARPKTPVHAVSSVESRESTSSRKSGGSSGSGEVGRGTPRHKGAGGSTPRHSRKGRDHREQQPPTVISAPEIGYDNMISMVEFDPGNREMAVDVPDSFVGRTKTPPRYPPPKPQGQTITPIHNNNNNSSKSSRKGGSSGTATPQNGTLPKSTPTPRIPDQPQRSPQLPPLPLGQQEGLMQQPSTQDEMNRIRKYEEELKLRREREEQEAMLRTSLRSSQKLQQLANKPVPSGVVNEAFTVEDTQAAAAAAAAATAGAAAAAAGAEVKPSGETPSKVIGINELIQSLQRIQTVLKSNGHRISEDMTLVAQLLTNPEFQKVLAVHNKVQETWCLNRPPTPVTDNAQGLVAECLQELQEFSVPEAAELIDILNKYSMEGLLHVHDSIAEREPLPVGNLPEEEVLDRVTNYPEESVKIVRIDKTNEPLGATIRNEGDSVIIGRIVKGGAAEKSGLLHEGDEILEVNGVEVRGKSVNDICDMLAGMTGTLTFIIIPSAQQPTTSRPPLSQTIHVKAHFDYDPEEDMYIPCRELGMSFQKGDILHVISQTDPNWWQAYRDGEEDQTLAGLIPSKAFQQHREAMRQTVVGDNNNKEKTKKGKLLCAKKHQKKKKKKMLYPNYNEDFDSEEILTYEDVALYYPRANRKRPIVLIGPPNIGRHELRQKLMEDRERFAAAIPHTSRARRETECDGQDYHFISRTQFESDILARKFVEHGEYEKAYYGTSIAAIRAVVNSGKICVLNLHPLSLKILKSSDLQPFVVFVAPPSLEKLRQKKQRLGEPVKDEELKETIEKAREMEEQYGHYFDLIIINQDPGLHTTSDKYCSRVL</sequence>
<dbReference type="SMART" id="SM00072">
    <property type="entry name" value="GuKc"/>
    <property type="match status" value="1"/>
</dbReference>
<comment type="similarity">
    <text evidence="4">Belongs to the MAGUK family.</text>
</comment>
<evidence type="ECO:0000256" key="4">
    <source>
        <dbReference type="ARBA" id="ARBA00007014"/>
    </source>
</evidence>
<evidence type="ECO:0000256" key="16">
    <source>
        <dbReference type="SAM" id="MobiDB-lite"/>
    </source>
</evidence>
<keyword evidence="9" id="KW-0547">Nucleotide-binding</keyword>
<keyword evidence="12" id="KW-0472">Membrane</keyword>
<feature type="domain" description="Guanylate kinase-like" evidence="18">
    <location>
        <begin position="1256"/>
        <end position="1438"/>
    </location>
</feature>
<dbReference type="InterPro" id="IPR020590">
    <property type="entry name" value="Guanylate_kinase_CS"/>
</dbReference>
<dbReference type="InterPro" id="IPR027417">
    <property type="entry name" value="P-loop_NTPase"/>
</dbReference>
<dbReference type="PROSITE" id="PS50106">
    <property type="entry name" value="PDZ"/>
    <property type="match status" value="2"/>
</dbReference>
<keyword evidence="5" id="KW-0796">Tight junction</keyword>
<dbReference type="Pfam" id="PF07653">
    <property type="entry name" value="SH3_2"/>
    <property type="match status" value="1"/>
</dbReference>
<dbReference type="SMART" id="SM00228">
    <property type="entry name" value="PDZ"/>
    <property type="match status" value="2"/>
</dbReference>
<evidence type="ECO:0000256" key="8">
    <source>
        <dbReference type="ARBA" id="ARBA00022737"/>
    </source>
</evidence>
<comment type="caution">
    <text evidence="21">The sequence shown here is derived from an EMBL/GenBank/DDBJ whole genome shotgun (WGS) entry which is preliminary data.</text>
</comment>
<organism evidence="21 22">
    <name type="scientific">Scylla paramamosain</name>
    <name type="common">Mud crab</name>
    <dbReference type="NCBI Taxonomy" id="85552"/>
    <lineage>
        <taxon>Eukaryota</taxon>
        <taxon>Metazoa</taxon>
        <taxon>Ecdysozoa</taxon>
        <taxon>Arthropoda</taxon>
        <taxon>Crustacea</taxon>
        <taxon>Multicrustacea</taxon>
        <taxon>Malacostraca</taxon>
        <taxon>Eumalacostraca</taxon>
        <taxon>Eucarida</taxon>
        <taxon>Decapoda</taxon>
        <taxon>Pleocyemata</taxon>
        <taxon>Brachyura</taxon>
        <taxon>Eubrachyura</taxon>
        <taxon>Portunoidea</taxon>
        <taxon>Portunidae</taxon>
        <taxon>Portuninae</taxon>
        <taxon>Scylla</taxon>
    </lineage>
</organism>
<keyword evidence="8" id="KW-0677">Repeat</keyword>
<feature type="domain" description="SH3" evidence="17">
    <location>
        <begin position="1120"/>
        <end position="1191"/>
    </location>
</feature>
<dbReference type="InterPro" id="IPR008144">
    <property type="entry name" value="Guanylate_kin-like_dom"/>
</dbReference>
<evidence type="ECO:0000256" key="11">
    <source>
        <dbReference type="ARBA" id="ARBA00022949"/>
    </source>
</evidence>